<name>A0AB39QX17_9ACTN</name>
<proteinExistence type="predicted"/>
<protein>
    <submittedName>
        <fullName evidence="1">Uncharacterized protein</fullName>
    </submittedName>
</protein>
<gene>
    <name evidence="1" type="ORF">AB5J52_41430</name>
</gene>
<reference evidence="1" key="1">
    <citation type="submission" date="2024-07" db="EMBL/GenBank/DDBJ databases">
        <authorList>
            <person name="Yu S.T."/>
        </authorList>
    </citation>
    <scope>NUCLEOTIDE SEQUENCE</scope>
    <source>
        <strain evidence="1">R39</strain>
    </source>
</reference>
<organism evidence="1">
    <name type="scientific">Streptomyces sp. R39</name>
    <dbReference type="NCBI Taxonomy" id="3238631"/>
    <lineage>
        <taxon>Bacteria</taxon>
        <taxon>Bacillati</taxon>
        <taxon>Actinomycetota</taxon>
        <taxon>Actinomycetes</taxon>
        <taxon>Kitasatosporales</taxon>
        <taxon>Streptomycetaceae</taxon>
        <taxon>Streptomyces</taxon>
    </lineage>
</organism>
<dbReference type="RefSeq" id="WP_369227035.1">
    <property type="nucleotide sequence ID" value="NZ_CP163441.1"/>
</dbReference>
<dbReference type="EMBL" id="CP163441">
    <property type="protein sequence ID" value="XDQ48210.1"/>
    <property type="molecule type" value="Genomic_DNA"/>
</dbReference>
<evidence type="ECO:0000313" key="1">
    <source>
        <dbReference type="EMBL" id="XDQ48210.1"/>
    </source>
</evidence>
<sequence>MTQNRHGARRADRPALAAQVLVPAGAALVRTPQRTAGRARRAARLERHWLWAVREMHIEGVGPHVDDRVCVQLAAPALARLADMNEAAPDVG</sequence>
<dbReference type="AlphaFoldDB" id="A0AB39QX17"/>
<accession>A0AB39QX17</accession>